<keyword evidence="3" id="KW-1185">Reference proteome</keyword>
<protein>
    <recommendedName>
        <fullName evidence="1">BFD-like [2Fe-2S]-binding domain-containing protein</fullName>
    </recommendedName>
</protein>
<gene>
    <name evidence="2" type="ORF">GETHOR_02270</name>
</gene>
<accession>A0ABM8DMH7</accession>
<reference evidence="3" key="1">
    <citation type="journal article" date="2023" name="Int. J. Syst. Evol. Microbiol.">
        <title>Mesoterricola silvestris gen. nov., sp. nov., Mesoterricola sediminis sp. nov., Geothrix oryzae sp. nov., Geothrix edaphica sp. nov., Geothrix rubra sp. nov., and Geothrix limicola sp. nov., six novel members of Acidobacteriota isolated from soils.</title>
        <authorList>
            <person name="Itoh H."/>
            <person name="Sugisawa Y."/>
            <person name="Mise K."/>
            <person name="Xu Z."/>
            <person name="Kuniyasu M."/>
            <person name="Ushijima N."/>
            <person name="Kawano K."/>
            <person name="Kobayashi E."/>
            <person name="Shiratori Y."/>
            <person name="Masuda Y."/>
            <person name="Senoo K."/>
        </authorList>
    </citation>
    <scope>NUCLEOTIDE SEQUENCE [LARGE SCALE GENOMIC DNA]</scope>
    <source>
        <strain evidence="3">Red222</strain>
    </source>
</reference>
<feature type="domain" description="BFD-like [2Fe-2S]-binding" evidence="1">
    <location>
        <begin position="3"/>
        <end position="44"/>
    </location>
</feature>
<evidence type="ECO:0000313" key="3">
    <source>
        <dbReference type="Proteomes" id="UP001242010"/>
    </source>
</evidence>
<proteinExistence type="predicted"/>
<dbReference type="InterPro" id="IPR007419">
    <property type="entry name" value="BFD-like_2Fe2S-bd_dom"/>
</dbReference>
<sequence>MFLCVCNAITDDQVQWAVRERGAESVEAVFEALEARPDCRRCLGFMEEAVLAIRAGEPVRVGHDPLATPWGCRGRCRPAWGEAAEVAKAS</sequence>
<dbReference type="EMBL" id="AP027079">
    <property type="protein sequence ID" value="BDU68126.1"/>
    <property type="molecule type" value="Genomic_DNA"/>
</dbReference>
<dbReference type="Pfam" id="PF04324">
    <property type="entry name" value="Fer2_BFD"/>
    <property type="match status" value="1"/>
</dbReference>
<dbReference type="Proteomes" id="UP001242010">
    <property type="component" value="Chromosome"/>
</dbReference>
<dbReference type="Gene3D" id="1.10.10.1100">
    <property type="entry name" value="BFD-like [2Fe-2S]-binding domain"/>
    <property type="match status" value="1"/>
</dbReference>
<dbReference type="InterPro" id="IPR041854">
    <property type="entry name" value="BFD-like_2Fe2S-bd_dom_sf"/>
</dbReference>
<dbReference type="RefSeq" id="WP_286354751.1">
    <property type="nucleotide sequence ID" value="NZ_AP027079.1"/>
</dbReference>
<evidence type="ECO:0000259" key="1">
    <source>
        <dbReference type="Pfam" id="PF04324"/>
    </source>
</evidence>
<name>A0ABM8DMH7_9BACT</name>
<organism evidence="2 3">
    <name type="scientific">Geothrix oryzae</name>
    <dbReference type="NCBI Taxonomy" id="2927975"/>
    <lineage>
        <taxon>Bacteria</taxon>
        <taxon>Pseudomonadati</taxon>
        <taxon>Acidobacteriota</taxon>
        <taxon>Holophagae</taxon>
        <taxon>Holophagales</taxon>
        <taxon>Holophagaceae</taxon>
        <taxon>Geothrix</taxon>
    </lineage>
</organism>
<evidence type="ECO:0000313" key="2">
    <source>
        <dbReference type="EMBL" id="BDU68126.1"/>
    </source>
</evidence>